<feature type="transmembrane region" description="Helical" evidence="8">
    <location>
        <begin position="175"/>
        <end position="195"/>
    </location>
</feature>
<feature type="transmembrane region" description="Helical" evidence="8">
    <location>
        <begin position="271"/>
        <end position="291"/>
    </location>
</feature>
<evidence type="ECO:0008006" key="11">
    <source>
        <dbReference type="Google" id="ProtNLM"/>
    </source>
</evidence>
<keyword evidence="4 8" id="KW-1133">Transmembrane helix</keyword>
<evidence type="ECO:0000256" key="5">
    <source>
        <dbReference type="ARBA" id="ARBA00023136"/>
    </source>
</evidence>
<evidence type="ECO:0000256" key="7">
    <source>
        <dbReference type="SAM" id="MobiDB-lite"/>
    </source>
</evidence>
<organism evidence="9 10">
    <name type="scientific">Petrolisthes manimaculis</name>
    <dbReference type="NCBI Taxonomy" id="1843537"/>
    <lineage>
        <taxon>Eukaryota</taxon>
        <taxon>Metazoa</taxon>
        <taxon>Ecdysozoa</taxon>
        <taxon>Arthropoda</taxon>
        <taxon>Crustacea</taxon>
        <taxon>Multicrustacea</taxon>
        <taxon>Malacostraca</taxon>
        <taxon>Eumalacostraca</taxon>
        <taxon>Eucarida</taxon>
        <taxon>Decapoda</taxon>
        <taxon>Pleocyemata</taxon>
        <taxon>Anomura</taxon>
        <taxon>Galatheoidea</taxon>
        <taxon>Porcellanidae</taxon>
        <taxon>Petrolisthes</taxon>
    </lineage>
</organism>
<dbReference type="PANTHER" id="PTHR20855">
    <property type="entry name" value="ADIPOR/PROGESTIN RECEPTOR-RELATED"/>
    <property type="match status" value="1"/>
</dbReference>
<feature type="compositionally biased region" description="Pro residues" evidence="7">
    <location>
        <begin position="11"/>
        <end position="29"/>
    </location>
</feature>
<comment type="subcellular location">
    <subcellularLocation>
        <location evidence="1">Membrane</location>
        <topology evidence="1">Multi-pass membrane protein</topology>
    </subcellularLocation>
</comment>
<dbReference type="InterPro" id="IPR004254">
    <property type="entry name" value="AdipoR/HlyIII-related"/>
</dbReference>
<accession>A0AAE1NGQ5</accession>
<keyword evidence="10" id="KW-1185">Reference proteome</keyword>
<evidence type="ECO:0000256" key="8">
    <source>
        <dbReference type="SAM" id="Phobius"/>
    </source>
</evidence>
<name>A0AAE1NGQ5_9EUCA</name>
<feature type="region of interest" description="Disordered" evidence="7">
    <location>
        <begin position="1"/>
        <end position="30"/>
    </location>
</feature>
<evidence type="ECO:0000256" key="4">
    <source>
        <dbReference type="ARBA" id="ARBA00022989"/>
    </source>
</evidence>
<dbReference type="GO" id="GO:0046872">
    <property type="term" value="F:metal ion binding"/>
    <property type="evidence" value="ECO:0007669"/>
    <property type="project" value="UniProtKB-KW"/>
</dbReference>
<keyword evidence="6" id="KW-0862">Zinc</keyword>
<evidence type="ECO:0000256" key="3">
    <source>
        <dbReference type="ARBA" id="ARBA00022692"/>
    </source>
</evidence>
<sequence>MPAPRKKKRTPPTPHQQHPPKPRPPPQRPPHTVAITRAPAFLRFNPYIRKGYRSTLDLTQCLYSILWCHNETVNIWTHVFGFGVFVCLFVYDAVVVFGQLRGTHHDALVVTFVLLSFMLCMLLSSLYHTFNCHSQETYTRWLTYDIFGISTSFLAIFLSGLYYGFWCPETIGVRYIYVILVCGLFVAAMIFLLTPRLLGSEWDLIRVGLFTGWAISGLLPTFHWVYLHGGLEANIVKVFLPRILVMYAISLTAVVIYLLKIPERFYPGRFDIVGASHQLWHLVVLIALVYWHQTGIEYANYRLMYGCM</sequence>
<feature type="transmembrane region" description="Helical" evidence="8">
    <location>
        <begin position="142"/>
        <end position="163"/>
    </location>
</feature>
<reference evidence="9" key="1">
    <citation type="submission" date="2023-11" db="EMBL/GenBank/DDBJ databases">
        <title>Genome assemblies of two species of porcelain crab, Petrolisthes cinctipes and Petrolisthes manimaculis (Anomura: Porcellanidae).</title>
        <authorList>
            <person name="Angst P."/>
        </authorList>
    </citation>
    <scope>NUCLEOTIDE SEQUENCE</scope>
    <source>
        <strain evidence="9">PB745_02</strain>
        <tissue evidence="9">Gill</tissue>
    </source>
</reference>
<evidence type="ECO:0000256" key="6">
    <source>
        <dbReference type="PIRSR" id="PIRSR604254-1"/>
    </source>
</evidence>
<gene>
    <name evidence="9" type="ORF">Pmani_037218</name>
</gene>
<evidence type="ECO:0000256" key="2">
    <source>
        <dbReference type="ARBA" id="ARBA00007018"/>
    </source>
</evidence>
<feature type="transmembrane region" description="Helical" evidence="8">
    <location>
        <begin position="79"/>
        <end position="101"/>
    </location>
</feature>
<keyword evidence="6" id="KW-0479">Metal-binding</keyword>
<feature type="transmembrane region" description="Helical" evidence="8">
    <location>
        <begin position="107"/>
        <end position="130"/>
    </location>
</feature>
<protein>
    <recommendedName>
        <fullName evidence="11">Progestin and adipoQ receptor family member 3</fullName>
    </recommendedName>
</protein>
<evidence type="ECO:0000256" key="1">
    <source>
        <dbReference type="ARBA" id="ARBA00004141"/>
    </source>
</evidence>
<feature type="binding site" evidence="6">
    <location>
        <position position="281"/>
    </location>
    <ligand>
        <name>Zn(2+)</name>
        <dbReference type="ChEBI" id="CHEBI:29105"/>
    </ligand>
</feature>
<keyword evidence="5 8" id="KW-0472">Membrane</keyword>
<dbReference type="Proteomes" id="UP001292094">
    <property type="component" value="Unassembled WGS sequence"/>
</dbReference>
<evidence type="ECO:0000313" key="9">
    <source>
        <dbReference type="EMBL" id="KAK4289845.1"/>
    </source>
</evidence>
<dbReference type="EMBL" id="JAWZYT010005702">
    <property type="protein sequence ID" value="KAK4289845.1"/>
    <property type="molecule type" value="Genomic_DNA"/>
</dbReference>
<feature type="binding site" evidence="6">
    <location>
        <position position="277"/>
    </location>
    <ligand>
        <name>Zn(2+)</name>
        <dbReference type="ChEBI" id="CHEBI:29105"/>
    </ligand>
</feature>
<proteinExistence type="inferred from homology"/>
<feature type="transmembrane region" description="Helical" evidence="8">
    <location>
        <begin position="207"/>
        <end position="227"/>
    </location>
</feature>
<dbReference type="AlphaFoldDB" id="A0AAE1NGQ5"/>
<dbReference type="GO" id="GO:0038023">
    <property type="term" value="F:signaling receptor activity"/>
    <property type="evidence" value="ECO:0007669"/>
    <property type="project" value="TreeGrafter"/>
</dbReference>
<dbReference type="Pfam" id="PF03006">
    <property type="entry name" value="HlyIII"/>
    <property type="match status" value="1"/>
</dbReference>
<feature type="transmembrane region" description="Helical" evidence="8">
    <location>
        <begin position="239"/>
        <end position="259"/>
    </location>
</feature>
<feature type="binding site" evidence="6">
    <location>
        <position position="128"/>
    </location>
    <ligand>
        <name>Zn(2+)</name>
        <dbReference type="ChEBI" id="CHEBI:29105"/>
    </ligand>
</feature>
<dbReference type="PANTHER" id="PTHR20855:SF15">
    <property type="entry name" value="PROGESTIN AND ADIPOQ RECEPTOR FAMILY MEMBER 3"/>
    <property type="match status" value="1"/>
</dbReference>
<evidence type="ECO:0000313" key="10">
    <source>
        <dbReference type="Proteomes" id="UP001292094"/>
    </source>
</evidence>
<feature type="compositionally biased region" description="Basic residues" evidence="7">
    <location>
        <begin position="1"/>
        <end position="10"/>
    </location>
</feature>
<comment type="similarity">
    <text evidence="2">Belongs to the ADIPOR family.</text>
</comment>
<dbReference type="GO" id="GO:0016020">
    <property type="term" value="C:membrane"/>
    <property type="evidence" value="ECO:0007669"/>
    <property type="project" value="UniProtKB-SubCell"/>
</dbReference>
<keyword evidence="3 8" id="KW-0812">Transmembrane</keyword>
<comment type="caution">
    <text evidence="9">The sequence shown here is derived from an EMBL/GenBank/DDBJ whole genome shotgun (WGS) entry which is preliminary data.</text>
</comment>